<dbReference type="KEGG" id="acp:A2cp1_0946"/>
<keyword evidence="2" id="KW-0812">Transmembrane</keyword>
<feature type="transmembrane region" description="Helical" evidence="2">
    <location>
        <begin position="6"/>
        <end position="27"/>
    </location>
</feature>
<protein>
    <submittedName>
        <fullName evidence="3">Uncharacterized protein</fullName>
    </submittedName>
</protein>
<keyword evidence="2" id="KW-1133">Transmembrane helix</keyword>
<evidence type="ECO:0000313" key="3">
    <source>
        <dbReference type="EMBL" id="ACL64297.1"/>
    </source>
</evidence>
<gene>
    <name evidence="3" type="ordered locus">A2cp1_0946</name>
</gene>
<keyword evidence="2" id="KW-0472">Membrane</keyword>
<accession>B8JEH1</accession>
<reference evidence="3" key="1">
    <citation type="submission" date="2009-01" db="EMBL/GenBank/DDBJ databases">
        <title>Complete sequence of Anaeromyxobacter dehalogenans 2CP-1.</title>
        <authorList>
            <consortium name="US DOE Joint Genome Institute"/>
            <person name="Lucas S."/>
            <person name="Copeland A."/>
            <person name="Lapidus A."/>
            <person name="Glavina del Rio T."/>
            <person name="Dalin E."/>
            <person name="Tice H."/>
            <person name="Bruce D."/>
            <person name="Goodwin L."/>
            <person name="Pitluck S."/>
            <person name="Saunders E."/>
            <person name="Brettin T."/>
            <person name="Detter J.C."/>
            <person name="Han C."/>
            <person name="Larimer F."/>
            <person name="Land M."/>
            <person name="Hauser L."/>
            <person name="Kyrpides N."/>
            <person name="Ovchinnikova G."/>
            <person name="Beliaev A.S."/>
            <person name="Richardson P."/>
        </authorList>
    </citation>
    <scope>NUCLEOTIDE SEQUENCE</scope>
    <source>
        <strain evidence="3">2CP-1</strain>
    </source>
</reference>
<dbReference type="HOGENOM" id="CLU_2165681_0_0_7"/>
<evidence type="ECO:0000256" key="1">
    <source>
        <dbReference type="SAM" id="MobiDB-lite"/>
    </source>
</evidence>
<name>B8JEH1_ANAD2</name>
<sequence length="110" mass="11828">MEWLSNVLLVGAAVGIAAVATQHLVLWRHVRQAPRVPLGTPGVSVLKPLCGLEDGLAGGPQRHAPEHVVLGEHVLHRLEAAQREEVGSPQRHRLAHLRRTPWGATASSST</sequence>
<dbReference type="AlphaFoldDB" id="B8JEH1"/>
<dbReference type="EMBL" id="CP001359">
    <property type="protein sequence ID" value="ACL64297.1"/>
    <property type="molecule type" value="Genomic_DNA"/>
</dbReference>
<dbReference type="Proteomes" id="UP000007089">
    <property type="component" value="Chromosome"/>
</dbReference>
<evidence type="ECO:0000256" key="2">
    <source>
        <dbReference type="SAM" id="Phobius"/>
    </source>
</evidence>
<evidence type="ECO:0000313" key="4">
    <source>
        <dbReference type="Proteomes" id="UP000007089"/>
    </source>
</evidence>
<keyword evidence="4" id="KW-1185">Reference proteome</keyword>
<proteinExistence type="predicted"/>
<feature type="compositionally biased region" description="Basic residues" evidence="1">
    <location>
        <begin position="90"/>
        <end position="99"/>
    </location>
</feature>
<organism evidence="3 4">
    <name type="scientific">Anaeromyxobacter dehalogenans (strain ATCC BAA-258 / DSM 21875 / 2CP-1)</name>
    <dbReference type="NCBI Taxonomy" id="455488"/>
    <lineage>
        <taxon>Bacteria</taxon>
        <taxon>Pseudomonadati</taxon>
        <taxon>Myxococcota</taxon>
        <taxon>Myxococcia</taxon>
        <taxon>Myxococcales</taxon>
        <taxon>Cystobacterineae</taxon>
        <taxon>Anaeromyxobacteraceae</taxon>
        <taxon>Anaeromyxobacter</taxon>
    </lineage>
</organism>
<feature type="region of interest" description="Disordered" evidence="1">
    <location>
        <begin position="83"/>
        <end position="110"/>
    </location>
</feature>